<comment type="caution">
    <text evidence="2">The sequence shown here is derived from an EMBL/GenBank/DDBJ whole genome shotgun (WGS) entry which is preliminary data.</text>
</comment>
<feature type="transmembrane region" description="Helical" evidence="1">
    <location>
        <begin position="101"/>
        <end position="120"/>
    </location>
</feature>
<protein>
    <submittedName>
        <fullName evidence="2">Uncharacterized protein</fullName>
    </submittedName>
</protein>
<keyword evidence="1" id="KW-1133">Transmembrane helix</keyword>
<dbReference type="RefSeq" id="WP_225942540.1">
    <property type="nucleotide sequence ID" value="NZ_BMXJ01000007.1"/>
</dbReference>
<gene>
    <name evidence="2" type="ORF">H4W79_004256</name>
</gene>
<keyword evidence="3" id="KW-1185">Reference proteome</keyword>
<evidence type="ECO:0000256" key="1">
    <source>
        <dbReference type="SAM" id="Phobius"/>
    </source>
</evidence>
<reference evidence="2 3" key="1">
    <citation type="submission" date="2020-10" db="EMBL/GenBank/DDBJ databases">
        <title>Sequencing the genomes of 1000 actinobacteria strains.</title>
        <authorList>
            <person name="Klenk H.-P."/>
        </authorList>
    </citation>
    <scope>NUCLEOTIDE SEQUENCE [LARGE SCALE GENOMIC DNA]</scope>
    <source>
        <strain evidence="2 3">DSM 45157</strain>
    </source>
</reference>
<keyword evidence="1" id="KW-0812">Transmembrane</keyword>
<sequence>MTSRHAPEEQRTSTERTRTLPAAGAAVLVGAAALLGWTSWEAAVPDLLAHRVFLLACLVAVGVLALRLVTPLPGRTVRAVTLGALVGAAVGTTPWQALAEVFWYQLWWSVPLAVGLALMLREPSTPSAGT</sequence>
<dbReference type="Proteomes" id="UP000598217">
    <property type="component" value="Unassembled WGS sequence"/>
</dbReference>
<feature type="transmembrane region" description="Helical" evidence="1">
    <location>
        <begin position="52"/>
        <end position="69"/>
    </location>
</feature>
<name>A0ABR9HM02_9ACTN</name>
<dbReference type="EMBL" id="JADBDY010000001">
    <property type="protein sequence ID" value="MBE1460042.1"/>
    <property type="molecule type" value="Genomic_DNA"/>
</dbReference>
<evidence type="ECO:0000313" key="3">
    <source>
        <dbReference type="Proteomes" id="UP000598217"/>
    </source>
</evidence>
<proteinExistence type="predicted"/>
<feature type="transmembrane region" description="Helical" evidence="1">
    <location>
        <begin position="20"/>
        <end position="40"/>
    </location>
</feature>
<feature type="transmembrane region" description="Helical" evidence="1">
    <location>
        <begin position="76"/>
        <end position="95"/>
    </location>
</feature>
<keyword evidence="1" id="KW-0472">Membrane</keyword>
<accession>A0ABR9HM02</accession>
<organism evidence="2 3">
    <name type="scientific">Nocardiopsis terrae</name>
    <dbReference type="NCBI Taxonomy" id="372655"/>
    <lineage>
        <taxon>Bacteria</taxon>
        <taxon>Bacillati</taxon>
        <taxon>Actinomycetota</taxon>
        <taxon>Actinomycetes</taxon>
        <taxon>Streptosporangiales</taxon>
        <taxon>Nocardiopsidaceae</taxon>
        <taxon>Nocardiopsis</taxon>
    </lineage>
</organism>
<evidence type="ECO:0000313" key="2">
    <source>
        <dbReference type="EMBL" id="MBE1460042.1"/>
    </source>
</evidence>